<evidence type="ECO:0000313" key="2">
    <source>
        <dbReference type="EMBL" id="CAF3368590.1"/>
    </source>
</evidence>
<dbReference type="Gene3D" id="3.40.50.10140">
    <property type="entry name" value="Toll/interleukin-1 receptor homology (TIR) domain"/>
    <property type="match status" value="1"/>
</dbReference>
<gene>
    <name evidence="2" type="ORF">KIK155_LOCUS5176</name>
    <name evidence="3" type="ORF">KIK155_LOCUS5187</name>
    <name evidence="4" type="ORF">TOA249_LOCUS17578</name>
    <name evidence="5" type="ORF">TOA249_LOCUS17589</name>
</gene>
<evidence type="ECO:0000313" key="4">
    <source>
        <dbReference type="EMBL" id="CAF4709675.1"/>
    </source>
</evidence>
<dbReference type="EMBL" id="CAJNYV010000570">
    <property type="protein sequence ID" value="CAF3368706.1"/>
    <property type="molecule type" value="Genomic_DNA"/>
</dbReference>
<evidence type="ECO:0000259" key="1">
    <source>
        <dbReference type="PROSITE" id="PS50104"/>
    </source>
</evidence>
<proteinExistence type="predicted"/>
<comment type="caution">
    <text evidence="2">The sequence shown here is derived from an EMBL/GenBank/DDBJ whole genome shotgun (WGS) entry which is preliminary data.</text>
</comment>
<evidence type="ECO:0000313" key="5">
    <source>
        <dbReference type="EMBL" id="CAF4709847.1"/>
    </source>
</evidence>
<dbReference type="Proteomes" id="UP000663838">
    <property type="component" value="Unassembled WGS sequence"/>
</dbReference>
<dbReference type="SUPFAM" id="SSF52200">
    <property type="entry name" value="Toll/Interleukin receptor TIR domain"/>
    <property type="match status" value="1"/>
</dbReference>
<evidence type="ECO:0000313" key="6">
    <source>
        <dbReference type="Proteomes" id="UP000663865"/>
    </source>
</evidence>
<name>A0A817XI64_9BILA</name>
<reference evidence="2" key="1">
    <citation type="submission" date="2021-02" db="EMBL/GenBank/DDBJ databases">
        <authorList>
            <person name="Nowell W R."/>
        </authorList>
    </citation>
    <scope>NUCLEOTIDE SEQUENCE</scope>
</reference>
<dbReference type="PROSITE" id="PS50104">
    <property type="entry name" value="TIR"/>
    <property type="match status" value="1"/>
</dbReference>
<dbReference type="EMBL" id="CAJOBS010001260">
    <property type="protein sequence ID" value="CAF4709675.1"/>
    <property type="molecule type" value="Genomic_DNA"/>
</dbReference>
<dbReference type="EMBL" id="CAJNYV010000570">
    <property type="protein sequence ID" value="CAF3368590.1"/>
    <property type="molecule type" value="Genomic_DNA"/>
</dbReference>
<dbReference type="Pfam" id="PF13676">
    <property type="entry name" value="TIR_2"/>
    <property type="match status" value="1"/>
</dbReference>
<organism evidence="2 6">
    <name type="scientific">Rotaria socialis</name>
    <dbReference type="NCBI Taxonomy" id="392032"/>
    <lineage>
        <taxon>Eukaryota</taxon>
        <taxon>Metazoa</taxon>
        <taxon>Spiralia</taxon>
        <taxon>Gnathifera</taxon>
        <taxon>Rotifera</taxon>
        <taxon>Eurotatoria</taxon>
        <taxon>Bdelloidea</taxon>
        <taxon>Philodinida</taxon>
        <taxon>Philodinidae</taxon>
        <taxon>Rotaria</taxon>
    </lineage>
</organism>
<dbReference type="EMBL" id="CAJOBS010001260">
    <property type="protein sequence ID" value="CAF4709847.1"/>
    <property type="molecule type" value="Genomic_DNA"/>
</dbReference>
<dbReference type="InterPro" id="IPR000157">
    <property type="entry name" value="TIR_dom"/>
</dbReference>
<dbReference type="PANTHER" id="PTHR46270:SF2">
    <property type="entry name" value="TIR DOMAIN-CONTAINING PROTEIN"/>
    <property type="match status" value="1"/>
</dbReference>
<protein>
    <recommendedName>
        <fullName evidence="1">TIR domain-containing protein</fullName>
    </recommendedName>
</protein>
<dbReference type="AlphaFoldDB" id="A0A817XI64"/>
<accession>A0A817XI64</accession>
<dbReference type="Proteomes" id="UP000663865">
    <property type="component" value="Unassembled WGS sequence"/>
</dbReference>
<feature type="domain" description="TIR" evidence="1">
    <location>
        <begin position="485"/>
        <end position="615"/>
    </location>
</feature>
<dbReference type="InterPro" id="IPR035897">
    <property type="entry name" value="Toll_tir_struct_dom_sf"/>
</dbReference>
<dbReference type="PANTHER" id="PTHR46270">
    <property type="entry name" value="ARMADILLO-TYPE FOLD-RELATED"/>
    <property type="match status" value="1"/>
</dbReference>
<evidence type="ECO:0000313" key="3">
    <source>
        <dbReference type="EMBL" id="CAF3368706.1"/>
    </source>
</evidence>
<dbReference type="GO" id="GO:0007165">
    <property type="term" value="P:signal transduction"/>
    <property type="evidence" value="ECO:0007669"/>
    <property type="project" value="InterPro"/>
</dbReference>
<sequence length="763" mass="87916">MIADIFKTATQMSGDINTVSYQMVTNDFATALKSLPFCSTSDRYAAIIERLTIQLKQATPNGLLLENKPFLLAIVDNLYRIIPIFDKKLSDVNDSSRQTNLFLETLANACQGLCLFNLFFAIKDSYRLDIIFHNYIPLLKQSYFTHDSKYDHLLNCLLPIITSSSPLVAITENDLAPNMFSYLLDFVKINLKYEERTKLINNILHLVKVSSILPKLTPMVINSDWPNACIQWMKRIGRRPLYTTDFLINLILQKLARNAAAVDVLNQLNCDKALTESNEQMKKDHNEEEYSSIYFVQCIIHALLIEAKEIKQKSIISDERMCHVLEQMISFLISTAQNDSIFYKGCHISEILCVLCKLFINDDILKKCLNDNHGLLDCLSQLLIQYAVMSSDSTRIYQMLTDETLLGLVNLLWSISFHESYHENLKSNVNLMQTLSNIATSSSLYTSRHFRAIPRDVSSLKQAAEGILWNLRRSHLTVPKEKLEEKSHIMISYSHCDSTFCRELVDNLSHRIPVWVDYKQKHLGTVHSDDLWEEIAGAMEMATTIVVIVSKDYYDSKSCRQELSYACDTLKKRIVPIYAPNQKYKASGWLGIRIAGQKYVHFGRNAFTDALNELMSILTLEQNFIAAEKSSDTVLPTETKVDEKRLKPWTTKDIRQWFLDNHIQNDLTTLLSDQFHTGTALIIYARHLKQFYHREYAQVSTNYYNKFNGKRLQTLDYITFVDALWRLREEYDSESKTEDISDRCNSNSVVRVINSGSKETIFL</sequence>